<dbReference type="Proteomes" id="UP001283366">
    <property type="component" value="Unassembled WGS sequence"/>
</dbReference>
<feature type="region of interest" description="Disordered" evidence="1">
    <location>
        <begin position="77"/>
        <end position="121"/>
    </location>
</feature>
<name>A0A1Y6IVL5_9VIBR</name>
<dbReference type="EMBL" id="JAWRCO010000001">
    <property type="protein sequence ID" value="MDW6001880.1"/>
    <property type="molecule type" value="Genomic_DNA"/>
</dbReference>
<accession>A0A1Y6IVL5</accession>
<evidence type="ECO:0000313" key="3">
    <source>
        <dbReference type="EMBL" id="SMS00093.1"/>
    </source>
</evidence>
<dbReference type="Proteomes" id="UP000196125">
    <property type="component" value="Unassembled WGS sequence"/>
</dbReference>
<keyword evidence="5" id="KW-1185">Reference proteome</keyword>
<sequence>MTDIIKLLKAIEKALKPKPPKQKQKLTPKQFAQMAKVKSSIHLFMLQLATLDRVKDESDKLVQDLVKTFVQQIPQKIKEAESGLDKDSEQQDSAKSSAEEQTDNKNEKSDGESGHTHHSDG</sequence>
<dbReference type="EMBL" id="FXXI01000002">
    <property type="protein sequence ID" value="SMS00093.1"/>
    <property type="molecule type" value="Genomic_DNA"/>
</dbReference>
<dbReference type="RefSeq" id="WP_087480172.1">
    <property type="nucleotide sequence ID" value="NZ_AP024883.1"/>
</dbReference>
<proteinExistence type="predicted"/>
<reference evidence="3 4" key="1">
    <citation type="submission" date="2017-05" db="EMBL/GenBank/DDBJ databases">
        <authorList>
            <person name="Song R."/>
            <person name="Chenine A.L."/>
            <person name="Ruprecht R.M."/>
        </authorList>
    </citation>
    <scope>NUCLEOTIDE SEQUENCE [LARGE SCALE GENOMIC DNA]</scope>
    <source>
        <strain evidence="3 4">CECT 7927</strain>
    </source>
</reference>
<feature type="compositionally biased region" description="Basic and acidic residues" evidence="1">
    <location>
        <begin position="77"/>
        <end position="89"/>
    </location>
</feature>
<dbReference type="AlphaFoldDB" id="A0A1Y6IVL5"/>
<protein>
    <submittedName>
        <fullName evidence="3">Uncharacterized protein</fullName>
    </submittedName>
</protein>
<evidence type="ECO:0000313" key="2">
    <source>
        <dbReference type="EMBL" id="MDW6001880.1"/>
    </source>
</evidence>
<evidence type="ECO:0000313" key="5">
    <source>
        <dbReference type="Proteomes" id="UP001283366"/>
    </source>
</evidence>
<evidence type="ECO:0000256" key="1">
    <source>
        <dbReference type="SAM" id="MobiDB-lite"/>
    </source>
</evidence>
<reference evidence="2 5" key="2">
    <citation type="submission" date="2023-11" db="EMBL/GenBank/DDBJ databases">
        <title>Plant-associative lifestyle of Vibrio porteresiae and its evolutionary dynamics.</title>
        <authorList>
            <person name="Rameshkumar N."/>
            <person name="Kirti K."/>
        </authorList>
    </citation>
    <scope>NUCLEOTIDE SEQUENCE [LARGE SCALE GENOMIC DNA]</scope>
    <source>
        <strain evidence="2 5">MSSRF38</strain>
    </source>
</reference>
<dbReference type="OrthoDB" id="5878270at2"/>
<gene>
    <name evidence="2" type="ORF">SBX37_03085</name>
    <name evidence="3" type="ORF">VIM7927_01334</name>
</gene>
<evidence type="ECO:0000313" key="4">
    <source>
        <dbReference type="Proteomes" id="UP000196125"/>
    </source>
</evidence>
<organism evidence="3 4">
    <name type="scientific">Vibrio mangrovi</name>
    <dbReference type="NCBI Taxonomy" id="474394"/>
    <lineage>
        <taxon>Bacteria</taxon>
        <taxon>Pseudomonadati</taxon>
        <taxon>Pseudomonadota</taxon>
        <taxon>Gammaproteobacteria</taxon>
        <taxon>Vibrionales</taxon>
        <taxon>Vibrionaceae</taxon>
        <taxon>Vibrio</taxon>
    </lineage>
</organism>
<feature type="compositionally biased region" description="Basic and acidic residues" evidence="1">
    <location>
        <begin position="102"/>
        <end position="121"/>
    </location>
</feature>